<feature type="compositionally biased region" description="Polar residues" evidence="1">
    <location>
        <begin position="18"/>
        <end position="27"/>
    </location>
</feature>
<feature type="region of interest" description="Disordered" evidence="1">
    <location>
        <begin position="232"/>
        <end position="263"/>
    </location>
</feature>
<evidence type="ECO:0000256" key="1">
    <source>
        <dbReference type="SAM" id="MobiDB-lite"/>
    </source>
</evidence>
<feature type="compositionally biased region" description="Polar residues" evidence="1">
    <location>
        <begin position="232"/>
        <end position="247"/>
    </location>
</feature>
<dbReference type="OrthoDB" id="10344846at2759"/>
<gene>
    <name evidence="2" type="ORF">NEUTE1DRAFT_86937</name>
</gene>
<evidence type="ECO:0000313" key="3">
    <source>
        <dbReference type="Proteomes" id="UP000008065"/>
    </source>
</evidence>
<dbReference type="HOGENOM" id="CLU_436200_0_0_1"/>
<dbReference type="AlphaFoldDB" id="F8MVK8"/>
<feature type="region of interest" description="Disordered" evidence="1">
    <location>
        <begin position="1"/>
        <end position="69"/>
    </location>
</feature>
<evidence type="ECO:0000313" key="2">
    <source>
        <dbReference type="EMBL" id="EGO53960.1"/>
    </source>
</evidence>
<name>F8MVK8_NEUT8</name>
<dbReference type="GeneID" id="20830977"/>
<feature type="region of interest" description="Disordered" evidence="1">
    <location>
        <begin position="116"/>
        <end position="165"/>
    </location>
</feature>
<organism evidence="2 3">
    <name type="scientific">Neurospora tetrasperma (strain FGSC 2508 / ATCC MYA-4615 / P0657)</name>
    <dbReference type="NCBI Taxonomy" id="510951"/>
    <lineage>
        <taxon>Eukaryota</taxon>
        <taxon>Fungi</taxon>
        <taxon>Dikarya</taxon>
        <taxon>Ascomycota</taxon>
        <taxon>Pezizomycotina</taxon>
        <taxon>Sordariomycetes</taxon>
        <taxon>Sordariomycetidae</taxon>
        <taxon>Sordariales</taxon>
        <taxon>Sordariaceae</taxon>
        <taxon>Neurospora</taxon>
    </lineage>
</organism>
<keyword evidence="3" id="KW-1185">Reference proteome</keyword>
<dbReference type="EMBL" id="GL891307">
    <property type="protein sequence ID" value="EGO53960.1"/>
    <property type="molecule type" value="Genomic_DNA"/>
</dbReference>
<dbReference type="Proteomes" id="UP000008065">
    <property type="component" value="Unassembled WGS sequence"/>
</dbReference>
<dbReference type="VEuPathDB" id="FungiDB:NEUTE1DRAFT_86937"/>
<dbReference type="RefSeq" id="XP_009853972.1">
    <property type="nucleotide sequence ID" value="XM_009855670.1"/>
</dbReference>
<dbReference type="KEGG" id="nte:NEUTE1DRAFT86937"/>
<accession>F8MVK8</accession>
<sequence>MSGSQQGEWPPFAGYQVPNMSGNQQGDLPQFDVNQGPMISGAQPGESPKFGDDEMPTGSMYGSQQGELPQFDPNELPGIYENQHGELEQFDVNQAPMLFGDQQVMLEQFDANQMPTESMYGSQQGESPLSPANQVPMMFGNQQGESSLSPANQVPTMSSNQQGESQQFNANQALILFSNQQGELSLSPTNQVPTMSSNQQGESQQFNANQALIMFSNQQGELPQFNANQRPMMFGSQQGESSLSPANQAPLGATSAQGGQGAEQSASIESVMAALTHLAAVCEGIETTLPMDVYRELQRDYNALVSAVQAKIYLPREPVPQPILEASIRIESRLMHHTPVDDVASPVLGRRAAPPCQIESMNSVAMAQTVATLNQAFPMPCRSCAGTGTACQRSFIDEECAFCEGSNRECKTDYTVDTGPPPVSGGSAGAAANTRRVMDNLFQEHCKAIFDIVHSRVRDATTVYLNIAFFQRWLHCNMEIRVAKNPPACLETSRGWAVRECVQGRLSRMKLMARDTPDTFSVRFGAFGLFRDSIARNLFWLDTYWLAEICPEQRLEIRNTVLDPLPQIESHSSSLTNPSFALQLVDLLSFCNITAGYICSAQSYLALAHREFLRANCYMVAQGFVET</sequence>
<reference evidence="3" key="1">
    <citation type="journal article" date="2011" name="Genetics">
        <title>Massive changes in genome architecture accompany the transition to self-fertility in the filamentous fungus Neurospora tetrasperma.</title>
        <authorList>
            <person name="Ellison C.E."/>
            <person name="Stajich J.E."/>
            <person name="Jacobson D.J."/>
            <person name="Natvig D.O."/>
            <person name="Lapidus A."/>
            <person name="Foster B."/>
            <person name="Aerts A."/>
            <person name="Riley R."/>
            <person name="Lindquist E.A."/>
            <person name="Grigoriev I.V."/>
            <person name="Taylor J.W."/>
        </authorList>
    </citation>
    <scope>NUCLEOTIDE SEQUENCE [LARGE SCALE GENOMIC DNA]</scope>
    <source>
        <strain evidence="3">FGSC 2508 / P0657</strain>
    </source>
</reference>
<protein>
    <submittedName>
        <fullName evidence="2">Uncharacterized protein</fullName>
    </submittedName>
</protein>
<feature type="compositionally biased region" description="Polar residues" evidence="1">
    <location>
        <begin position="140"/>
        <end position="165"/>
    </location>
</feature>
<feature type="compositionally biased region" description="Polar residues" evidence="1">
    <location>
        <begin position="116"/>
        <end position="133"/>
    </location>
</feature>
<proteinExistence type="predicted"/>
<feature type="compositionally biased region" description="Polar residues" evidence="1">
    <location>
        <begin position="254"/>
        <end position="263"/>
    </location>
</feature>